<gene>
    <name evidence="1" type="ORF">SDC9_205573</name>
</gene>
<comment type="caution">
    <text evidence="1">The sequence shown here is derived from an EMBL/GenBank/DDBJ whole genome shotgun (WGS) entry which is preliminary data.</text>
</comment>
<accession>A0A645J3A3</accession>
<protein>
    <submittedName>
        <fullName evidence="1">Uncharacterized protein</fullName>
    </submittedName>
</protein>
<dbReference type="EMBL" id="VSSQ01129971">
    <property type="protein sequence ID" value="MPN57877.1"/>
    <property type="molecule type" value="Genomic_DNA"/>
</dbReference>
<proteinExistence type="predicted"/>
<dbReference type="AlphaFoldDB" id="A0A645J3A3"/>
<name>A0A645J3A3_9ZZZZ</name>
<sequence length="95" mass="10525">MQKADLPAAAPKVTEPVSAKVYETPVKTESRPSAAAVSAVKPERTIQRKLLAYPGDDTKVIVILRESVNGKFVREWSEIRLKSDFTRKSGPSDRE</sequence>
<organism evidence="1">
    <name type="scientific">bioreactor metagenome</name>
    <dbReference type="NCBI Taxonomy" id="1076179"/>
    <lineage>
        <taxon>unclassified sequences</taxon>
        <taxon>metagenomes</taxon>
        <taxon>ecological metagenomes</taxon>
    </lineage>
</organism>
<reference evidence="1" key="1">
    <citation type="submission" date="2019-08" db="EMBL/GenBank/DDBJ databases">
        <authorList>
            <person name="Kucharzyk K."/>
            <person name="Murdoch R.W."/>
            <person name="Higgins S."/>
            <person name="Loffler F."/>
        </authorList>
    </citation>
    <scope>NUCLEOTIDE SEQUENCE</scope>
</reference>
<evidence type="ECO:0000313" key="1">
    <source>
        <dbReference type="EMBL" id="MPN57877.1"/>
    </source>
</evidence>